<sequence>MNKIKNSIALLLLFSSGHIFAAAGCIGQVSKVWVEQDDALYFNIKPSNECVCNFSEGIAKGFSVPADQVNKEEQYSALLAAFMADIDVMSWFDWRVEDGSQRCISWNISLSK</sequence>
<dbReference type="Proteomes" id="UP000027192">
    <property type="component" value="Unassembled WGS sequence"/>
</dbReference>
<dbReference type="RefSeq" id="WP_036751812.1">
    <property type="nucleotide sequence ID" value="NZ_JAGSGC010000007.1"/>
</dbReference>
<comment type="caution">
    <text evidence="2">The sequence shown here is derived from an EMBL/GenBank/DDBJ whole genome shotgun (WGS) entry which is preliminary data.</text>
</comment>
<reference evidence="2 3" key="1">
    <citation type="submission" date="2014-04" db="EMBL/GenBank/DDBJ databases">
        <title>Draft genome sequence of Photobacterium halotolerans S2753: a solonamide, ngercheumicin and holomycin producer.</title>
        <authorList>
            <person name="Machado H.R."/>
            <person name="Gram L."/>
        </authorList>
    </citation>
    <scope>NUCLEOTIDE SEQUENCE [LARGE SCALE GENOMIC DNA]</scope>
    <source>
        <strain evidence="2 3">S2753</strain>
    </source>
</reference>
<evidence type="ECO:0000313" key="3">
    <source>
        <dbReference type="Proteomes" id="UP000027192"/>
    </source>
</evidence>
<protein>
    <recommendedName>
        <fullName evidence="4">Lipoprotein</fullName>
    </recommendedName>
</protein>
<gene>
    <name evidence="2" type="ORF">EA58_10065</name>
</gene>
<organism evidence="2 3">
    <name type="scientific">Photobacterium galatheae</name>
    <dbReference type="NCBI Taxonomy" id="1654360"/>
    <lineage>
        <taxon>Bacteria</taxon>
        <taxon>Pseudomonadati</taxon>
        <taxon>Pseudomonadota</taxon>
        <taxon>Gammaproteobacteria</taxon>
        <taxon>Vibrionales</taxon>
        <taxon>Vibrionaceae</taxon>
        <taxon>Photobacterium</taxon>
    </lineage>
</organism>
<evidence type="ECO:0008006" key="4">
    <source>
        <dbReference type="Google" id="ProtNLM"/>
    </source>
</evidence>
<accession>A0A066RRJ2</accession>
<feature type="chain" id="PRO_5001626022" description="Lipoprotein" evidence="1">
    <location>
        <begin position="22"/>
        <end position="112"/>
    </location>
</feature>
<dbReference type="AlphaFoldDB" id="A0A066RRJ2"/>
<keyword evidence="1" id="KW-0732">Signal</keyword>
<keyword evidence="3" id="KW-1185">Reference proteome</keyword>
<evidence type="ECO:0000313" key="2">
    <source>
        <dbReference type="EMBL" id="KDM91706.1"/>
    </source>
</evidence>
<dbReference type="EMBL" id="JMIB01000019">
    <property type="protein sequence ID" value="KDM91706.1"/>
    <property type="molecule type" value="Genomic_DNA"/>
</dbReference>
<dbReference type="PROSITE" id="PS51257">
    <property type="entry name" value="PROKAR_LIPOPROTEIN"/>
    <property type="match status" value="1"/>
</dbReference>
<feature type="signal peptide" evidence="1">
    <location>
        <begin position="1"/>
        <end position="21"/>
    </location>
</feature>
<name>A0A066RRJ2_9GAMM</name>
<proteinExistence type="predicted"/>
<dbReference type="OrthoDB" id="6301233at2"/>
<evidence type="ECO:0000256" key="1">
    <source>
        <dbReference type="SAM" id="SignalP"/>
    </source>
</evidence>